<dbReference type="SMART" id="SM00225">
    <property type="entry name" value="BTB"/>
    <property type="match status" value="2"/>
</dbReference>
<comment type="caution">
    <text evidence="3">The sequence shown here is derived from an EMBL/GenBank/DDBJ whole genome shotgun (WGS) entry which is preliminary data.</text>
</comment>
<dbReference type="PANTHER" id="PTHR47843">
    <property type="entry name" value="BTB DOMAIN-CONTAINING PROTEIN-RELATED"/>
    <property type="match status" value="1"/>
</dbReference>
<evidence type="ECO:0000313" key="4">
    <source>
        <dbReference type="Proteomes" id="UP000785200"/>
    </source>
</evidence>
<feature type="compositionally biased region" description="Basic and acidic residues" evidence="1">
    <location>
        <begin position="18"/>
        <end position="38"/>
    </location>
</feature>
<dbReference type="Pfam" id="PF00651">
    <property type="entry name" value="BTB"/>
    <property type="match status" value="2"/>
</dbReference>
<sequence length="431" mass="49108">MSTSREQTPKSWASYDGEDMKPEKKRKAEVQLTKERSPTKSQNTMKNGNTPIKHSSSAPRRNPPSLFTPQRTITIIITSSQSPLSQTFSLHEKLLCYYSSFFSQKLKSAEPAFDANPGPITFHDIDPATFGLFCNWIYYQKIRNEQGKVPGLMELAKLWALGEQIQCGALQNTTMDIIREEVNYPTDFESFIHFAYEMEGEADELRRLAISRLAWTLPGPFKDILGRLPAKAQVDLIMELKDQRDAVPKEYWRDIGAAKDFHVAENDYDEGTIKHGISSLQAGARNSILKLPGYLRTKEQELQEGLDFLSFRQSFVTVIVGEAGKEETFVVHKALICYHSPFMKAAFESDLTEGNAQVMRMEDVQGRSFGTLVHWLYTKEIDVKEEDIIDLMPFDIDAFKSLMLARLWTLARRCVIPSLQNQVMELLIPAM</sequence>
<dbReference type="InterPro" id="IPR011333">
    <property type="entry name" value="SKP1/BTB/POZ_sf"/>
</dbReference>
<feature type="region of interest" description="Disordered" evidence="1">
    <location>
        <begin position="1"/>
        <end position="67"/>
    </location>
</feature>
<feature type="domain" description="BTB" evidence="2">
    <location>
        <begin position="71"/>
        <end position="146"/>
    </location>
</feature>
<organism evidence="3 4">
    <name type="scientific">Hyphodiscus hymeniophilus</name>
    <dbReference type="NCBI Taxonomy" id="353542"/>
    <lineage>
        <taxon>Eukaryota</taxon>
        <taxon>Fungi</taxon>
        <taxon>Dikarya</taxon>
        <taxon>Ascomycota</taxon>
        <taxon>Pezizomycotina</taxon>
        <taxon>Leotiomycetes</taxon>
        <taxon>Helotiales</taxon>
        <taxon>Hyphodiscaceae</taxon>
        <taxon>Hyphodiscus</taxon>
    </lineage>
</organism>
<feature type="compositionally biased region" description="Polar residues" evidence="1">
    <location>
        <begin position="1"/>
        <end position="11"/>
    </location>
</feature>
<dbReference type="CDD" id="cd18186">
    <property type="entry name" value="BTB_POZ_ZBTB_KLHL-like"/>
    <property type="match status" value="2"/>
</dbReference>
<dbReference type="SUPFAM" id="SSF54695">
    <property type="entry name" value="POZ domain"/>
    <property type="match status" value="2"/>
</dbReference>
<dbReference type="OrthoDB" id="3555386at2759"/>
<dbReference type="PROSITE" id="PS50097">
    <property type="entry name" value="BTB"/>
    <property type="match status" value="2"/>
</dbReference>
<dbReference type="InterPro" id="IPR000210">
    <property type="entry name" value="BTB/POZ_dom"/>
</dbReference>
<dbReference type="PANTHER" id="PTHR47843:SF2">
    <property type="entry name" value="BTB DOMAIN-CONTAINING PROTEIN"/>
    <property type="match status" value="1"/>
</dbReference>
<protein>
    <recommendedName>
        <fullName evidence="2">BTB domain-containing protein</fullName>
    </recommendedName>
</protein>
<feature type="compositionally biased region" description="Polar residues" evidence="1">
    <location>
        <begin position="39"/>
        <end position="67"/>
    </location>
</feature>
<dbReference type="AlphaFoldDB" id="A0A9P6VLJ6"/>
<dbReference type="EMBL" id="VNKQ01000007">
    <property type="protein sequence ID" value="KAG0649789.1"/>
    <property type="molecule type" value="Genomic_DNA"/>
</dbReference>
<gene>
    <name evidence="3" type="ORF">D0Z07_3841</name>
</gene>
<name>A0A9P6VLJ6_9HELO</name>
<keyword evidence="4" id="KW-1185">Reference proteome</keyword>
<evidence type="ECO:0000256" key="1">
    <source>
        <dbReference type="SAM" id="MobiDB-lite"/>
    </source>
</evidence>
<reference evidence="3" key="1">
    <citation type="submission" date="2019-07" db="EMBL/GenBank/DDBJ databases">
        <title>Hyphodiscus hymeniophilus genome sequencing and assembly.</title>
        <authorList>
            <person name="Kramer G."/>
            <person name="Nodwell J."/>
        </authorList>
    </citation>
    <scope>NUCLEOTIDE SEQUENCE</scope>
    <source>
        <strain evidence="3">ATCC 34498</strain>
    </source>
</reference>
<feature type="domain" description="BTB" evidence="2">
    <location>
        <begin position="314"/>
        <end position="385"/>
    </location>
</feature>
<evidence type="ECO:0000259" key="2">
    <source>
        <dbReference type="PROSITE" id="PS50097"/>
    </source>
</evidence>
<dbReference type="Gene3D" id="3.30.710.10">
    <property type="entry name" value="Potassium Channel Kv1.1, Chain A"/>
    <property type="match status" value="2"/>
</dbReference>
<accession>A0A9P6VLJ6</accession>
<evidence type="ECO:0000313" key="3">
    <source>
        <dbReference type="EMBL" id="KAG0649789.1"/>
    </source>
</evidence>
<dbReference type="Proteomes" id="UP000785200">
    <property type="component" value="Unassembled WGS sequence"/>
</dbReference>
<proteinExistence type="predicted"/>